<sequence>MMLVFRLYTLMLIRWGFVIGPIVILPKAEIGRCSCLMMVQQAMSFGAPEQSDPTSLDECLANLRKANHTLFLQSLHNFIYEQTWT</sequence>
<reference evidence="2" key="1">
    <citation type="journal article" date="2017" name="Nature">
        <title>The sunflower genome provides insights into oil metabolism, flowering and Asterid evolution.</title>
        <authorList>
            <person name="Badouin H."/>
            <person name="Gouzy J."/>
            <person name="Grassa C.J."/>
            <person name="Murat F."/>
            <person name="Staton S.E."/>
            <person name="Cottret L."/>
            <person name="Lelandais-Briere C."/>
            <person name="Owens G.L."/>
            <person name="Carrere S."/>
            <person name="Mayjonade B."/>
            <person name="Legrand L."/>
            <person name="Gill N."/>
            <person name="Kane N.C."/>
            <person name="Bowers J.E."/>
            <person name="Hubner S."/>
            <person name="Bellec A."/>
            <person name="Berard A."/>
            <person name="Berges H."/>
            <person name="Blanchet N."/>
            <person name="Boniface M.C."/>
            <person name="Brunel D."/>
            <person name="Catrice O."/>
            <person name="Chaidir N."/>
            <person name="Claudel C."/>
            <person name="Donnadieu C."/>
            <person name="Faraut T."/>
            <person name="Fievet G."/>
            <person name="Helmstetter N."/>
            <person name="King M."/>
            <person name="Knapp S.J."/>
            <person name="Lai Z."/>
            <person name="Le Paslier M.C."/>
            <person name="Lippi Y."/>
            <person name="Lorenzon L."/>
            <person name="Mandel J.R."/>
            <person name="Marage G."/>
            <person name="Marchand G."/>
            <person name="Marquand E."/>
            <person name="Bret-Mestries E."/>
            <person name="Morien E."/>
            <person name="Nambeesan S."/>
            <person name="Nguyen T."/>
            <person name="Pegot-Espagnet P."/>
            <person name="Pouilly N."/>
            <person name="Raftis F."/>
            <person name="Sallet E."/>
            <person name="Schiex T."/>
            <person name="Thomas J."/>
            <person name="Vandecasteele C."/>
            <person name="Vares D."/>
            <person name="Vear F."/>
            <person name="Vautrin S."/>
            <person name="Crespi M."/>
            <person name="Mangin B."/>
            <person name="Burke J.M."/>
            <person name="Salse J."/>
            <person name="Munos S."/>
            <person name="Vincourt P."/>
            <person name="Rieseberg L.H."/>
            <person name="Langlade N.B."/>
        </authorList>
    </citation>
    <scope>NUCLEOTIDE SEQUENCE [LARGE SCALE GENOMIC DNA]</scope>
    <source>
        <strain evidence="2">cv. SF193</strain>
    </source>
</reference>
<keyword evidence="2" id="KW-1185">Reference proteome</keyword>
<name>A0A251USA9_HELAN</name>
<protein>
    <submittedName>
        <fullName evidence="1">Uncharacterized protein</fullName>
    </submittedName>
</protein>
<dbReference type="AlphaFoldDB" id="A0A251USA9"/>
<organism evidence="1 2">
    <name type="scientific">Helianthus annuus</name>
    <name type="common">Common sunflower</name>
    <dbReference type="NCBI Taxonomy" id="4232"/>
    <lineage>
        <taxon>Eukaryota</taxon>
        <taxon>Viridiplantae</taxon>
        <taxon>Streptophyta</taxon>
        <taxon>Embryophyta</taxon>
        <taxon>Tracheophyta</taxon>
        <taxon>Spermatophyta</taxon>
        <taxon>Magnoliopsida</taxon>
        <taxon>eudicotyledons</taxon>
        <taxon>Gunneridae</taxon>
        <taxon>Pentapetalae</taxon>
        <taxon>asterids</taxon>
        <taxon>campanulids</taxon>
        <taxon>Asterales</taxon>
        <taxon>Asteraceae</taxon>
        <taxon>Asteroideae</taxon>
        <taxon>Heliantheae alliance</taxon>
        <taxon>Heliantheae</taxon>
        <taxon>Helianthus</taxon>
    </lineage>
</organism>
<evidence type="ECO:0000313" key="2">
    <source>
        <dbReference type="Proteomes" id="UP000215914"/>
    </source>
</evidence>
<accession>A0A251USA9</accession>
<dbReference type="EMBL" id="CM007894">
    <property type="protein sequence ID" value="OTG25984.1"/>
    <property type="molecule type" value="Genomic_DNA"/>
</dbReference>
<dbReference type="Proteomes" id="UP000215914">
    <property type="component" value="Chromosome 5"/>
</dbReference>
<dbReference type="InParanoid" id="A0A251USA9"/>
<gene>
    <name evidence="1" type="ORF">HannXRQ_Chr05g0153671</name>
</gene>
<evidence type="ECO:0000313" key="1">
    <source>
        <dbReference type="EMBL" id="OTG25984.1"/>
    </source>
</evidence>
<proteinExistence type="predicted"/>